<feature type="repeat" description="ANK" evidence="2">
    <location>
        <begin position="977"/>
        <end position="1009"/>
    </location>
</feature>
<dbReference type="Proteomes" id="UP001521116">
    <property type="component" value="Unassembled WGS sequence"/>
</dbReference>
<evidence type="ECO:0000256" key="2">
    <source>
        <dbReference type="PROSITE-ProRule" id="PRU00023"/>
    </source>
</evidence>
<keyword evidence="1" id="KW-0677">Repeat</keyword>
<evidence type="ECO:0000313" key="5">
    <source>
        <dbReference type="Proteomes" id="UP001521116"/>
    </source>
</evidence>
<evidence type="ECO:0000256" key="1">
    <source>
        <dbReference type="ARBA" id="ARBA00022737"/>
    </source>
</evidence>
<comment type="caution">
    <text evidence="4">The sequence shown here is derived from an EMBL/GenBank/DDBJ whole genome shotgun (WGS) entry which is preliminary data.</text>
</comment>
<evidence type="ECO:0000259" key="3">
    <source>
        <dbReference type="Pfam" id="PF24883"/>
    </source>
</evidence>
<dbReference type="Pfam" id="PF24883">
    <property type="entry name" value="NPHP3_N"/>
    <property type="match status" value="1"/>
</dbReference>
<dbReference type="Gene3D" id="3.40.50.300">
    <property type="entry name" value="P-loop containing nucleotide triphosphate hydrolases"/>
    <property type="match status" value="1"/>
</dbReference>
<dbReference type="InterPro" id="IPR002110">
    <property type="entry name" value="Ankyrin_rpt"/>
</dbReference>
<keyword evidence="5" id="KW-1185">Reference proteome</keyword>
<dbReference type="Pfam" id="PF00023">
    <property type="entry name" value="Ank"/>
    <property type="match status" value="1"/>
</dbReference>
<dbReference type="Pfam" id="PF12796">
    <property type="entry name" value="Ank_2"/>
    <property type="match status" value="2"/>
</dbReference>
<dbReference type="PROSITE" id="PS50297">
    <property type="entry name" value="ANK_REP_REGION"/>
    <property type="match status" value="2"/>
</dbReference>
<organism evidence="4 5">
    <name type="scientific">Neofusicoccum ribis</name>
    <dbReference type="NCBI Taxonomy" id="45134"/>
    <lineage>
        <taxon>Eukaryota</taxon>
        <taxon>Fungi</taxon>
        <taxon>Dikarya</taxon>
        <taxon>Ascomycota</taxon>
        <taxon>Pezizomycotina</taxon>
        <taxon>Dothideomycetes</taxon>
        <taxon>Dothideomycetes incertae sedis</taxon>
        <taxon>Botryosphaeriales</taxon>
        <taxon>Botryosphaeriaceae</taxon>
        <taxon>Neofusicoccum</taxon>
    </lineage>
</organism>
<dbReference type="Gene3D" id="1.25.40.20">
    <property type="entry name" value="Ankyrin repeat-containing domain"/>
    <property type="match status" value="3"/>
</dbReference>
<dbReference type="SUPFAM" id="SSF52540">
    <property type="entry name" value="P-loop containing nucleoside triphosphate hydrolases"/>
    <property type="match status" value="1"/>
</dbReference>
<feature type="domain" description="Nephrocystin 3-like N-terminal" evidence="3">
    <location>
        <begin position="192"/>
        <end position="351"/>
    </location>
</feature>
<dbReference type="InterPro" id="IPR027417">
    <property type="entry name" value="P-loop_NTPase"/>
</dbReference>
<dbReference type="PANTHER" id="PTHR10039:SF16">
    <property type="entry name" value="GPI INOSITOL-DEACYLASE"/>
    <property type="match status" value="1"/>
</dbReference>
<name>A0ABR3TDZ5_9PEZI</name>
<evidence type="ECO:0000313" key="4">
    <source>
        <dbReference type="EMBL" id="KAL1637760.1"/>
    </source>
</evidence>
<reference evidence="4 5" key="1">
    <citation type="submission" date="2024-02" db="EMBL/GenBank/DDBJ databases">
        <title>De novo assembly and annotation of 12 fungi associated with fruit tree decline syndrome in Ontario, Canada.</title>
        <authorList>
            <person name="Sulman M."/>
            <person name="Ellouze W."/>
            <person name="Ilyukhin E."/>
        </authorList>
    </citation>
    <scope>NUCLEOTIDE SEQUENCE [LARGE SCALE GENOMIC DNA]</scope>
    <source>
        <strain evidence="4 5">M1-105</strain>
    </source>
</reference>
<sequence>MEAFGAAVSILTVIQMTHKAVLGLYETHRTIKGADDDRAHIIRDLRDLERVLNRILDLVSAQRKPEDPRRDHVTKLLDYLESKDSPVTACKEEIFMIQEVLEKHKRKLSWPLRKKEIQERLQNVERYKGRLVAAMHASSMETILAVESIVHSQADMLAAHIQKESESAVLAWLRCPDVQSNLIAAVEKRQAGTGEWLLCSERFKEWLRDPQFLWLTGLPGSGKTIISSTIVATLLSASKDTDDAVVYFYFDFHVDVKREVMALLHVVLSQLALQSTSAFEELRKLYQECKDGQRQPTTEELLLTIARAASHFPRIYVVVDALDECRESHKAVEQLRRLSEAANIHVLAVSRKDADLERPMHGIPEIKLEGPEVAVDIASYVRQRVLTSEYMADWPLEEQQKVEDQLSSKADGMFRWVQCQLDAIEKCSDSDQIDEALASLPPDLPATYERILANIRRQQNQNVRKTLTCLAFGLRPFTLEEVKNVLQIDPNAEVKLSNKRVFTNQLLSGCSSLVTSGQISQGELMHHTASPELRLAHFSVKEYLLSDAIHNSPMQSFALSHAQGHREMAEACLACLIHFDNVEDFGPHTLDKFPFLSYAANNWPHHARMVNREPNRGPLDNLIFELLHGKPGAYVNWHRLCSPDSPLRGINWDAHVQEGEKRDKAWLLRRHRIRRPLYLAAMWNLWRVVEMLLRAGEDPNAWNVGNTAALHIAAAEASIESMEVLLSIGKANINQGNWIGTTALHEAAAAEDPQVVKWLLQHNANPKLSSKFQGTPLQFAAFENLYTIVDALLGNGVSPHVVYEHYHNETVVLKTPLQCAAYVGGIRSMERLIQAGVCLENHQIDCKVGTALHAAALNGQLEAAELLMAKEVDPRLKTGHYGSVLSAAAYGGSKKMVELLLDKDVPYDELREEDSHDSKAWRNMDAAERRDLVDLLISRAGDKFCPNLLEAAKQGSARMVRHFIDKGDNIEATETLHLRSPLNWAAAKGHLETVKILAEAGASVHRSNRASESPFVAACIGGHIDVAKFLLAKGAYLRQREARSRTGLMCAEMSGHTELAEFLRRLENQEKTFECEGKMYRFHADRGQCVVC</sequence>
<dbReference type="InterPro" id="IPR036770">
    <property type="entry name" value="Ankyrin_rpt-contain_sf"/>
</dbReference>
<dbReference type="SMART" id="SM00248">
    <property type="entry name" value="ANK"/>
    <property type="match status" value="11"/>
</dbReference>
<dbReference type="SUPFAM" id="SSF48403">
    <property type="entry name" value="Ankyrin repeat"/>
    <property type="match status" value="1"/>
</dbReference>
<dbReference type="EMBL" id="JAJVDC020000002">
    <property type="protein sequence ID" value="KAL1637760.1"/>
    <property type="molecule type" value="Genomic_DNA"/>
</dbReference>
<feature type="repeat" description="ANK" evidence="2">
    <location>
        <begin position="739"/>
        <end position="771"/>
    </location>
</feature>
<accession>A0ABR3TDZ5</accession>
<proteinExistence type="predicted"/>
<dbReference type="PANTHER" id="PTHR10039">
    <property type="entry name" value="AMELOGENIN"/>
    <property type="match status" value="1"/>
</dbReference>
<dbReference type="Pfam" id="PF13637">
    <property type="entry name" value="Ank_4"/>
    <property type="match status" value="1"/>
</dbReference>
<keyword evidence="2" id="KW-0040">ANK repeat</keyword>
<dbReference type="InterPro" id="IPR056884">
    <property type="entry name" value="NPHP3-like_N"/>
</dbReference>
<gene>
    <name evidence="4" type="ORF">SLS56_000315</name>
</gene>
<protein>
    <recommendedName>
        <fullName evidence="3">Nephrocystin 3-like N-terminal domain-containing protein</fullName>
    </recommendedName>
</protein>
<dbReference type="PROSITE" id="PS50088">
    <property type="entry name" value="ANK_REPEAT"/>
    <property type="match status" value="2"/>
</dbReference>